<gene>
    <name evidence="2" type="ORF">PCAR00345_LOCUS39672</name>
</gene>
<feature type="compositionally biased region" description="Acidic residues" evidence="1">
    <location>
        <begin position="143"/>
        <end position="173"/>
    </location>
</feature>
<feature type="compositionally biased region" description="Basic and acidic residues" evidence="1">
    <location>
        <begin position="104"/>
        <end position="127"/>
    </location>
</feature>
<feature type="region of interest" description="Disordered" evidence="1">
    <location>
        <begin position="27"/>
        <end position="261"/>
    </location>
</feature>
<proteinExistence type="predicted"/>
<feature type="compositionally biased region" description="Low complexity" evidence="1">
    <location>
        <begin position="186"/>
        <end position="224"/>
    </location>
</feature>
<evidence type="ECO:0000256" key="1">
    <source>
        <dbReference type="SAM" id="MobiDB-lite"/>
    </source>
</evidence>
<reference evidence="2" key="1">
    <citation type="submission" date="2021-01" db="EMBL/GenBank/DDBJ databases">
        <authorList>
            <person name="Corre E."/>
            <person name="Pelletier E."/>
            <person name="Niang G."/>
            <person name="Scheremetjew M."/>
            <person name="Finn R."/>
            <person name="Kale V."/>
            <person name="Holt S."/>
            <person name="Cochrane G."/>
            <person name="Meng A."/>
            <person name="Brown T."/>
            <person name="Cohen L."/>
        </authorList>
    </citation>
    <scope>NUCLEOTIDE SEQUENCE</scope>
    <source>
        <strain evidence="2">CCMP645</strain>
    </source>
</reference>
<dbReference type="AlphaFoldDB" id="A0A7S4C4S8"/>
<name>A0A7S4C4S8_CHRCT</name>
<protein>
    <submittedName>
        <fullName evidence="2">Uncharacterized protein</fullName>
    </submittedName>
</protein>
<dbReference type="EMBL" id="HBIZ01064399">
    <property type="protein sequence ID" value="CAE0786964.1"/>
    <property type="molecule type" value="Transcribed_RNA"/>
</dbReference>
<evidence type="ECO:0000313" key="2">
    <source>
        <dbReference type="EMBL" id="CAE0786964.1"/>
    </source>
</evidence>
<sequence>MSTGLTPRLKGLNTPALPATLHLDSAVQSPGRAESRCNREASDGQHRTSGSALSGDCDEVSEGCRTDHLRKSHRGVEAAHLLPQPKTPRLEEGEVSAGSSARMSARDDGADSADDEKQALSRAEGARMEAVNEAESAEKADAGEGEENEREEGEREESDDEESDEEESDEDDFLQMMVQKEQRSKAATTPARSSRTTPRTTTPSSGGRGTAAAGSAAAEAVTPTPLTTVGEAEDGWESMSKPRRTRTPRSISADTPTTPAAVASAPALEYDDHDDDWDTGFDAVKSGARRARGKHGNNLKQQVCRSYAIQARASQRAAATNR</sequence>
<feature type="compositionally biased region" description="Basic and acidic residues" evidence="1">
    <location>
        <begin position="62"/>
        <end position="77"/>
    </location>
</feature>
<organism evidence="2">
    <name type="scientific">Chrysotila carterae</name>
    <name type="common">Marine alga</name>
    <name type="synonym">Syracosphaera carterae</name>
    <dbReference type="NCBI Taxonomy" id="13221"/>
    <lineage>
        <taxon>Eukaryota</taxon>
        <taxon>Haptista</taxon>
        <taxon>Haptophyta</taxon>
        <taxon>Prymnesiophyceae</taxon>
        <taxon>Isochrysidales</taxon>
        <taxon>Isochrysidaceae</taxon>
        <taxon>Chrysotila</taxon>
    </lineage>
</organism>
<accession>A0A7S4C4S8</accession>
<feature type="compositionally biased region" description="Basic and acidic residues" evidence="1">
    <location>
        <begin position="33"/>
        <end position="46"/>
    </location>
</feature>